<sequence>MPSFKKVFKRLQAKLRPSKPTVETPKPMAISYISKDTPSQMGSTRDDPIIIIEEVVLAPSRSSTAVPSPTPSPMPEDSPAPFIVELAAQGLTFSGAKRVPERPAIPLAFKPRRWSPKHYERKPEVKALPEPEIETKTIRSMKLVPERKASNIPLEGSKEVASANTDALVESATMEKKEQFENLNLSCDDKNPARQVIMLISHVVKMQAEARASRGKVKEQAATVEAQAKEIEAQAKEIEGLRLQFRAAGAVCARKSEEIEGMEREIRELKARLEVVA</sequence>
<dbReference type="Proteomes" id="UP000030669">
    <property type="component" value="Unassembled WGS sequence"/>
</dbReference>
<dbReference type="GeneID" id="19302310"/>
<protein>
    <submittedName>
        <fullName evidence="2">Uncharacterized protein</fullName>
    </submittedName>
</protein>
<proteinExistence type="predicted"/>
<evidence type="ECO:0000256" key="1">
    <source>
        <dbReference type="SAM" id="Coils"/>
    </source>
</evidence>
<evidence type="ECO:0000313" key="2">
    <source>
        <dbReference type="EMBL" id="EPQ53236.1"/>
    </source>
</evidence>
<keyword evidence="3" id="KW-1185">Reference proteome</keyword>
<name>S7PZX7_GLOTA</name>
<dbReference type="AlphaFoldDB" id="S7PZX7"/>
<dbReference type="EMBL" id="KB469306">
    <property type="protein sequence ID" value="EPQ53236.1"/>
    <property type="molecule type" value="Genomic_DNA"/>
</dbReference>
<feature type="coiled-coil region" evidence="1">
    <location>
        <begin position="214"/>
        <end position="272"/>
    </location>
</feature>
<dbReference type="HOGENOM" id="CLU_1004928_0_0_1"/>
<keyword evidence="1" id="KW-0175">Coiled coil</keyword>
<accession>S7PZX7</accession>
<dbReference type="KEGG" id="gtr:GLOTRDRAFT_131511"/>
<evidence type="ECO:0000313" key="3">
    <source>
        <dbReference type="Proteomes" id="UP000030669"/>
    </source>
</evidence>
<gene>
    <name evidence="2" type="ORF">GLOTRDRAFT_131511</name>
</gene>
<organism evidence="2 3">
    <name type="scientific">Gloeophyllum trabeum (strain ATCC 11539 / FP-39264 / Madison 617)</name>
    <name type="common">Brown rot fungus</name>
    <dbReference type="NCBI Taxonomy" id="670483"/>
    <lineage>
        <taxon>Eukaryota</taxon>
        <taxon>Fungi</taxon>
        <taxon>Dikarya</taxon>
        <taxon>Basidiomycota</taxon>
        <taxon>Agaricomycotina</taxon>
        <taxon>Agaricomycetes</taxon>
        <taxon>Gloeophyllales</taxon>
        <taxon>Gloeophyllaceae</taxon>
        <taxon>Gloeophyllum</taxon>
    </lineage>
</organism>
<dbReference type="RefSeq" id="XP_007868511.1">
    <property type="nucleotide sequence ID" value="XM_007870320.1"/>
</dbReference>
<reference evidence="2 3" key="1">
    <citation type="journal article" date="2012" name="Science">
        <title>The Paleozoic origin of enzymatic lignin decomposition reconstructed from 31 fungal genomes.</title>
        <authorList>
            <person name="Floudas D."/>
            <person name="Binder M."/>
            <person name="Riley R."/>
            <person name="Barry K."/>
            <person name="Blanchette R.A."/>
            <person name="Henrissat B."/>
            <person name="Martinez A.T."/>
            <person name="Otillar R."/>
            <person name="Spatafora J.W."/>
            <person name="Yadav J.S."/>
            <person name="Aerts A."/>
            <person name="Benoit I."/>
            <person name="Boyd A."/>
            <person name="Carlson A."/>
            <person name="Copeland A."/>
            <person name="Coutinho P.M."/>
            <person name="de Vries R.P."/>
            <person name="Ferreira P."/>
            <person name="Findley K."/>
            <person name="Foster B."/>
            <person name="Gaskell J."/>
            <person name="Glotzer D."/>
            <person name="Gorecki P."/>
            <person name="Heitman J."/>
            <person name="Hesse C."/>
            <person name="Hori C."/>
            <person name="Igarashi K."/>
            <person name="Jurgens J.A."/>
            <person name="Kallen N."/>
            <person name="Kersten P."/>
            <person name="Kohler A."/>
            <person name="Kuees U."/>
            <person name="Kumar T.K.A."/>
            <person name="Kuo A."/>
            <person name="LaButti K."/>
            <person name="Larrondo L.F."/>
            <person name="Lindquist E."/>
            <person name="Ling A."/>
            <person name="Lombard V."/>
            <person name="Lucas S."/>
            <person name="Lundell T."/>
            <person name="Martin R."/>
            <person name="McLaughlin D.J."/>
            <person name="Morgenstern I."/>
            <person name="Morin E."/>
            <person name="Murat C."/>
            <person name="Nagy L.G."/>
            <person name="Nolan M."/>
            <person name="Ohm R.A."/>
            <person name="Patyshakuliyeva A."/>
            <person name="Rokas A."/>
            <person name="Ruiz-Duenas F.J."/>
            <person name="Sabat G."/>
            <person name="Salamov A."/>
            <person name="Samejima M."/>
            <person name="Schmutz J."/>
            <person name="Slot J.C."/>
            <person name="St John F."/>
            <person name="Stenlid J."/>
            <person name="Sun H."/>
            <person name="Sun S."/>
            <person name="Syed K."/>
            <person name="Tsang A."/>
            <person name="Wiebenga A."/>
            <person name="Young D."/>
            <person name="Pisabarro A."/>
            <person name="Eastwood D.C."/>
            <person name="Martin F."/>
            <person name="Cullen D."/>
            <person name="Grigoriev I.V."/>
            <person name="Hibbett D.S."/>
        </authorList>
    </citation>
    <scope>NUCLEOTIDE SEQUENCE [LARGE SCALE GENOMIC DNA]</scope>
    <source>
        <strain evidence="2 3">ATCC 11539</strain>
    </source>
</reference>